<sequence>MELLADPKKEKLLKKENPQKKPPKLKRSHLQKARINDHPFTHNPLRLSENRLCCVVEPH</sequence>
<feature type="region of interest" description="Disordered" evidence="1">
    <location>
        <begin position="1"/>
        <end position="30"/>
    </location>
</feature>
<organism evidence="2 3">
    <name type="scientific">Candidatus Methylacidiphilum fumarolicum</name>
    <dbReference type="NCBI Taxonomy" id="591154"/>
    <lineage>
        <taxon>Bacteria</taxon>
        <taxon>Pseudomonadati</taxon>
        <taxon>Verrucomicrobiota</taxon>
        <taxon>Methylacidiphilae</taxon>
        <taxon>Methylacidiphilales</taxon>
        <taxon>Methylacidiphilaceae</taxon>
        <taxon>Methylacidiphilum (ex Ratnadevi et al. 2023)</taxon>
    </lineage>
</organism>
<feature type="compositionally biased region" description="Basic and acidic residues" evidence="1">
    <location>
        <begin position="1"/>
        <end position="19"/>
    </location>
</feature>
<gene>
    <name evidence="2" type="ORF">MFUM_1100</name>
</gene>
<feature type="compositionally biased region" description="Basic residues" evidence="1">
    <location>
        <begin position="21"/>
        <end position="30"/>
    </location>
</feature>
<keyword evidence="3" id="KW-1185">Reference proteome</keyword>
<dbReference type="Proteomes" id="UP001161497">
    <property type="component" value="Chromosome"/>
</dbReference>
<protein>
    <submittedName>
        <fullName evidence="2">Uncharacterized protein</fullName>
    </submittedName>
</protein>
<name>A0ABM9ICS1_9BACT</name>
<evidence type="ECO:0000256" key="1">
    <source>
        <dbReference type="SAM" id="MobiDB-lite"/>
    </source>
</evidence>
<evidence type="ECO:0000313" key="2">
    <source>
        <dbReference type="EMBL" id="CAI9085467.1"/>
    </source>
</evidence>
<dbReference type="EMBL" id="OX458932">
    <property type="protein sequence ID" value="CAI9085467.1"/>
    <property type="molecule type" value="Genomic_DNA"/>
</dbReference>
<proteinExistence type="predicted"/>
<evidence type="ECO:0000313" key="3">
    <source>
        <dbReference type="Proteomes" id="UP001161497"/>
    </source>
</evidence>
<reference evidence="2" key="1">
    <citation type="submission" date="2023-03" db="EMBL/GenBank/DDBJ databases">
        <authorList>
            <person name="Cremers G."/>
            <person name="Picone N."/>
        </authorList>
    </citation>
    <scope>NUCLEOTIDE SEQUENCE</scope>
    <source>
        <strain evidence="2">Sample_alias</strain>
    </source>
</reference>
<accession>A0ABM9ICS1</accession>